<protein>
    <submittedName>
        <fullName evidence="1">Uncharacterized protein</fullName>
    </submittedName>
</protein>
<sequence length="56" mass="6618">MLLIVIIKSFAVLSAKEHKEYEKVKCTYIEIPQVKNTYEVILAKPFWIWGCEMDVK</sequence>
<name>X1M506_9ZZZZ</name>
<dbReference type="AlphaFoldDB" id="X1M506"/>
<dbReference type="GO" id="GO:0006508">
    <property type="term" value="P:proteolysis"/>
    <property type="evidence" value="ECO:0007669"/>
    <property type="project" value="InterPro"/>
</dbReference>
<dbReference type="GO" id="GO:0016805">
    <property type="term" value="F:dipeptidase activity"/>
    <property type="evidence" value="ECO:0007669"/>
    <property type="project" value="InterPro"/>
</dbReference>
<dbReference type="InterPro" id="IPR005322">
    <property type="entry name" value="Peptidase_C69"/>
</dbReference>
<accession>X1M506</accession>
<gene>
    <name evidence="1" type="ORF">S06H3_08581</name>
</gene>
<dbReference type="GO" id="GO:0070004">
    <property type="term" value="F:cysteine-type exopeptidase activity"/>
    <property type="evidence" value="ECO:0007669"/>
    <property type="project" value="InterPro"/>
</dbReference>
<reference evidence="1" key="1">
    <citation type="journal article" date="2014" name="Front. Microbiol.">
        <title>High frequency of phylogenetically diverse reductive dehalogenase-homologous genes in deep subseafloor sedimentary metagenomes.</title>
        <authorList>
            <person name="Kawai M."/>
            <person name="Futagami T."/>
            <person name="Toyoda A."/>
            <person name="Takaki Y."/>
            <person name="Nishi S."/>
            <person name="Hori S."/>
            <person name="Arai W."/>
            <person name="Tsubouchi T."/>
            <person name="Morono Y."/>
            <person name="Uchiyama I."/>
            <person name="Ito T."/>
            <person name="Fujiyama A."/>
            <person name="Inagaki F."/>
            <person name="Takami H."/>
        </authorList>
    </citation>
    <scope>NUCLEOTIDE SEQUENCE</scope>
    <source>
        <strain evidence="1">Expedition CK06-06</strain>
    </source>
</reference>
<dbReference type="PANTHER" id="PTHR12994:SF17">
    <property type="entry name" value="LD30995P"/>
    <property type="match status" value="1"/>
</dbReference>
<evidence type="ECO:0000313" key="1">
    <source>
        <dbReference type="EMBL" id="GAI09760.1"/>
    </source>
</evidence>
<proteinExistence type="predicted"/>
<organism evidence="1">
    <name type="scientific">marine sediment metagenome</name>
    <dbReference type="NCBI Taxonomy" id="412755"/>
    <lineage>
        <taxon>unclassified sequences</taxon>
        <taxon>metagenomes</taxon>
        <taxon>ecological metagenomes</taxon>
    </lineage>
</organism>
<dbReference type="EMBL" id="BARV01003641">
    <property type="protein sequence ID" value="GAI09760.1"/>
    <property type="molecule type" value="Genomic_DNA"/>
</dbReference>
<dbReference type="PANTHER" id="PTHR12994">
    <property type="entry name" value="SECERNIN"/>
    <property type="match status" value="1"/>
</dbReference>
<comment type="caution">
    <text evidence="1">The sequence shown here is derived from an EMBL/GenBank/DDBJ whole genome shotgun (WGS) entry which is preliminary data.</text>
</comment>